<sequence length="182" mass="20703">MGKSKINLGNVFKKHWSTLEEQEGKIKWKDKVVLIWLPLLLAIGLSYLTKGEIKDALSNIYAVTLSIFIGLFLNLLVLILSVSQKKEPKDNRDMNNLGALLKESFYNTSYTLLTSVASLVLLIIVLLLPDTKDLAITHYYSLLKLFVVAFFYFVFIGVFSSLLVIVRRVFCLFEDELESDDS</sequence>
<gene>
    <name evidence="2" type="ORF">FUAX_33140</name>
</gene>
<feature type="transmembrane region" description="Helical" evidence="1">
    <location>
        <begin position="60"/>
        <end position="83"/>
    </location>
</feature>
<dbReference type="EMBL" id="AP025314">
    <property type="protein sequence ID" value="BDD10882.1"/>
    <property type="molecule type" value="Genomic_DNA"/>
</dbReference>
<name>A0AAU9CZI2_9BACT</name>
<dbReference type="RefSeq" id="WP_338392410.1">
    <property type="nucleotide sequence ID" value="NZ_AP025314.1"/>
</dbReference>
<evidence type="ECO:0000313" key="2">
    <source>
        <dbReference type="EMBL" id="BDD10882.1"/>
    </source>
</evidence>
<keyword evidence="3" id="KW-1185">Reference proteome</keyword>
<dbReference type="AlphaFoldDB" id="A0AAU9CZI2"/>
<evidence type="ECO:0000256" key="1">
    <source>
        <dbReference type="SAM" id="Phobius"/>
    </source>
</evidence>
<keyword evidence="1" id="KW-0472">Membrane</keyword>
<keyword evidence="1" id="KW-0812">Transmembrane</keyword>
<reference evidence="2 3" key="1">
    <citation type="submission" date="2021-12" db="EMBL/GenBank/DDBJ databases">
        <title>Genome sequencing of bacteria with rrn-lacking chromosome and rrn-plasmid.</title>
        <authorList>
            <person name="Anda M."/>
            <person name="Iwasaki W."/>
        </authorList>
    </citation>
    <scope>NUCLEOTIDE SEQUENCE [LARGE SCALE GENOMIC DNA]</scope>
    <source>
        <strain evidence="2 3">DSM 100852</strain>
    </source>
</reference>
<organism evidence="2 3">
    <name type="scientific">Fulvitalea axinellae</name>
    <dbReference type="NCBI Taxonomy" id="1182444"/>
    <lineage>
        <taxon>Bacteria</taxon>
        <taxon>Pseudomonadati</taxon>
        <taxon>Bacteroidota</taxon>
        <taxon>Cytophagia</taxon>
        <taxon>Cytophagales</taxon>
        <taxon>Persicobacteraceae</taxon>
        <taxon>Fulvitalea</taxon>
    </lineage>
</organism>
<evidence type="ECO:0000313" key="3">
    <source>
        <dbReference type="Proteomes" id="UP001348817"/>
    </source>
</evidence>
<dbReference type="Proteomes" id="UP001348817">
    <property type="component" value="Chromosome"/>
</dbReference>
<dbReference type="KEGG" id="fax:FUAX_33140"/>
<feature type="transmembrane region" description="Helical" evidence="1">
    <location>
        <begin position="140"/>
        <end position="166"/>
    </location>
</feature>
<keyword evidence="1" id="KW-1133">Transmembrane helix</keyword>
<feature type="transmembrane region" description="Helical" evidence="1">
    <location>
        <begin position="32"/>
        <end position="48"/>
    </location>
</feature>
<protein>
    <submittedName>
        <fullName evidence="2">Uncharacterized protein</fullName>
    </submittedName>
</protein>
<accession>A0AAU9CZI2</accession>
<proteinExistence type="predicted"/>
<feature type="transmembrane region" description="Helical" evidence="1">
    <location>
        <begin position="104"/>
        <end position="128"/>
    </location>
</feature>